<evidence type="ECO:0000256" key="6">
    <source>
        <dbReference type="ARBA" id="ARBA00022485"/>
    </source>
</evidence>
<keyword evidence="14 17" id="KW-0676">Redox-active center</keyword>
<keyword evidence="7 17" id="KW-0819">tRNA processing</keyword>
<evidence type="ECO:0000256" key="12">
    <source>
        <dbReference type="ARBA" id="ARBA00023014"/>
    </source>
</evidence>
<evidence type="ECO:0000256" key="7">
    <source>
        <dbReference type="ARBA" id="ARBA00022694"/>
    </source>
</evidence>
<keyword evidence="10 17" id="KW-0560">Oxidoreductase</keyword>
<comment type="pathway">
    <text evidence="2 17">tRNA modification; tRNA-queuosine biosynthesis.</text>
</comment>
<dbReference type="Proteomes" id="UP000295717">
    <property type="component" value="Unassembled WGS sequence"/>
</dbReference>
<proteinExistence type="inferred from homology"/>
<organism evidence="18 19">
    <name type="scientific">Thiobaca trueperi</name>
    <dbReference type="NCBI Taxonomy" id="127458"/>
    <lineage>
        <taxon>Bacteria</taxon>
        <taxon>Pseudomonadati</taxon>
        <taxon>Pseudomonadota</taxon>
        <taxon>Gammaproteobacteria</taxon>
        <taxon>Chromatiales</taxon>
        <taxon>Chromatiaceae</taxon>
        <taxon>Thiobaca</taxon>
    </lineage>
</organism>
<comment type="caution">
    <text evidence="18">The sequence shown here is derived from an EMBL/GenBank/DDBJ whole genome shotgun (WGS) entry which is preliminary data.</text>
</comment>
<feature type="binding site" evidence="17">
    <location>
        <position position="103"/>
    </location>
    <ligand>
        <name>[4Fe-4S] cluster</name>
        <dbReference type="ChEBI" id="CHEBI:49883"/>
    </ligand>
</feature>
<comment type="function">
    <text evidence="1 17">Catalyzes the conversion of epoxyqueuosine (oQ) to queuosine (Q), which is a hypermodified base found in the wobble positions of tRNA(Asp), tRNA(Asn), tRNA(His) and tRNA(Tyr).</text>
</comment>
<dbReference type="HAMAP" id="MF_02089">
    <property type="entry name" value="QueH"/>
    <property type="match status" value="1"/>
</dbReference>
<keyword evidence="9 17" id="KW-0671">Queuosine biosynthesis</keyword>
<evidence type="ECO:0000256" key="11">
    <source>
        <dbReference type="ARBA" id="ARBA00023004"/>
    </source>
</evidence>
<comment type="catalytic activity">
    <reaction evidence="16 17">
        <text>epoxyqueuosine(34) in tRNA + AH2 = queuosine(34) in tRNA + A + H2O</text>
        <dbReference type="Rhea" id="RHEA:32159"/>
        <dbReference type="Rhea" id="RHEA-COMP:18571"/>
        <dbReference type="Rhea" id="RHEA-COMP:18582"/>
        <dbReference type="ChEBI" id="CHEBI:13193"/>
        <dbReference type="ChEBI" id="CHEBI:15377"/>
        <dbReference type="ChEBI" id="CHEBI:17499"/>
        <dbReference type="ChEBI" id="CHEBI:194431"/>
        <dbReference type="ChEBI" id="CHEBI:194443"/>
        <dbReference type="EC" id="1.17.99.6"/>
    </reaction>
</comment>
<evidence type="ECO:0000313" key="19">
    <source>
        <dbReference type="Proteomes" id="UP000295717"/>
    </source>
</evidence>
<dbReference type="GO" id="GO:0046872">
    <property type="term" value="F:metal ion binding"/>
    <property type="evidence" value="ECO:0007669"/>
    <property type="project" value="UniProtKB-KW"/>
</dbReference>
<evidence type="ECO:0000256" key="9">
    <source>
        <dbReference type="ARBA" id="ARBA00022785"/>
    </source>
</evidence>
<keyword evidence="11 17" id="KW-0408">Iron</keyword>
<evidence type="ECO:0000256" key="17">
    <source>
        <dbReference type="HAMAP-Rule" id="MF_02089"/>
    </source>
</evidence>
<feature type="disulfide bond" description="Redox-active" evidence="17">
    <location>
        <begin position="183"/>
        <end position="185"/>
    </location>
</feature>
<evidence type="ECO:0000256" key="5">
    <source>
        <dbReference type="ARBA" id="ARBA00016895"/>
    </source>
</evidence>
<sequence>MRAPTRLVPPGDTDRILLHSCCAPCSSAIVECLLNNGIRPTVFYFNPNIHPRHEYERRKAESQRHAQALGLDFVDADYDPKGWMNRTAALADAPERGPRCALCFELRLSETARYTSANGFSVFTTTLASSRWKDRSQILDAGRAAAADWPGLVFWEHDWRKGGLTERKAELNREYGFYQQTYCGCVHSLRATRLRRDTEG</sequence>
<dbReference type="EC" id="1.17.99.6" evidence="4 17"/>
<dbReference type="EMBL" id="SMAO01000007">
    <property type="protein sequence ID" value="TCT19731.1"/>
    <property type="molecule type" value="Genomic_DNA"/>
</dbReference>
<evidence type="ECO:0000313" key="18">
    <source>
        <dbReference type="EMBL" id="TCT19731.1"/>
    </source>
</evidence>
<gene>
    <name evidence="17" type="primary">queH</name>
    <name evidence="18" type="ORF">EDC35_10759</name>
</gene>
<dbReference type="UniPathway" id="UPA00392"/>
<keyword evidence="12 17" id="KW-0411">Iron-sulfur</keyword>
<evidence type="ECO:0000256" key="14">
    <source>
        <dbReference type="ARBA" id="ARBA00023284"/>
    </source>
</evidence>
<comment type="similarity">
    <text evidence="3 17">Belongs to the QueH family.</text>
</comment>
<evidence type="ECO:0000256" key="1">
    <source>
        <dbReference type="ARBA" id="ARBA00002268"/>
    </source>
</evidence>
<dbReference type="Pfam" id="PF02677">
    <property type="entry name" value="QueH"/>
    <property type="match status" value="1"/>
</dbReference>
<evidence type="ECO:0000256" key="10">
    <source>
        <dbReference type="ARBA" id="ARBA00023002"/>
    </source>
</evidence>
<keyword evidence="13 17" id="KW-1015">Disulfide bond</keyword>
<evidence type="ECO:0000256" key="4">
    <source>
        <dbReference type="ARBA" id="ARBA00012622"/>
    </source>
</evidence>
<dbReference type="GO" id="GO:0052693">
    <property type="term" value="F:epoxyqueuosine reductase activity"/>
    <property type="evidence" value="ECO:0007669"/>
    <property type="project" value="UniProtKB-UniRule"/>
</dbReference>
<dbReference type="GO" id="GO:0008616">
    <property type="term" value="P:tRNA queuosine(34) biosynthetic process"/>
    <property type="evidence" value="ECO:0007669"/>
    <property type="project" value="UniProtKB-UniRule"/>
</dbReference>
<keyword evidence="6 17" id="KW-0004">4Fe-4S</keyword>
<feature type="binding site" evidence="17">
    <location>
        <position position="100"/>
    </location>
    <ligand>
        <name>[4Fe-4S] cluster</name>
        <dbReference type="ChEBI" id="CHEBI:49883"/>
    </ligand>
</feature>
<reference evidence="18 19" key="1">
    <citation type="submission" date="2019-03" db="EMBL/GenBank/DDBJ databases">
        <title>Genomic Encyclopedia of Type Strains, Phase IV (KMG-IV): sequencing the most valuable type-strain genomes for metagenomic binning, comparative biology and taxonomic classification.</title>
        <authorList>
            <person name="Goeker M."/>
        </authorList>
    </citation>
    <scope>NUCLEOTIDE SEQUENCE [LARGE SCALE GENOMIC DNA]</scope>
    <source>
        <strain evidence="18 19">DSM 13587</strain>
    </source>
</reference>
<feature type="binding site" evidence="17">
    <location>
        <position position="21"/>
    </location>
    <ligand>
        <name>[4Fe-4S] cluster</name>
        <dbReference type="ChEBI" id="CHEBI:49883"/>
    </ligand>
</feature>
<dbReference type="InterPro" id="IPR003828">
    <property type="entry name" value="QueH"/>
</dbReference>
<dbReference type="GO" id="GO:0051539">
    <property type="term" value="F:4 iron, 4 sulfur cluster binding"/>
    <property type="evidence" value="ECO:0007669"/>
    <property type="project" value="UniProtKB-UniRule"/>
</dbReference>
<dbReference type="OrthoDB" id="9801033at2"/>
<protein>
    <recommendedName>
        <fullName evidence="5 17">Epoxyqueuosine reductase QueH</fullName>
        <ecNumber evidence="4 17">1.17.99.6</ecNumber>
    </recommendedName>
    <alternativeName>
        <fullName evidence="15 17">Queuosine biosynthesis protein QueH</fullName>
    </alternativeName>
</protein>
<name>A0A4R3MWA3_9GAMM</name>
<feature type="binding site" evidence="17">
    <location>
        <position position="22"/>
    </location>
    <ligand>
        <name>[4Fe-4S] cluster</name>
        <dbReference type="ChEBI" id="CHEBI:49883"/>
    </ligand>
</feature>
<accession>A0A4R3MWA3</accession>
<evidence type="ECO:0000256" key="2">
    <source>
        <dbReference type="ARBA" id="ARBA00004691"/>
    </source>
</evidence>
<evidence type="ECO:0000256" key="3">
    <source>
        <dbReference type="ARBA" id="ARBA00008207"/>
    </source>
</evidence>
<dbReference type="AlphaFoldDB" id="A0A4R3MWA3"/>
<dbReference type="PANTHER" id="PTHR36701">
    <property type="entry name" value="EPOXYQUEUOSINE REDUCTASE QUEH"/>
    <property type="match status" value="1"/>
</dbReference>
<keyword evidence="8 17" id="KW-0479">Metal-binding</keyword>
<evidence type="ECO:0000256" key="13">
    <source>
        <dbReference type="ARBA" id="ARBA00023157"/>
    </source>
</evidence>
<keyword evidence="19" id="KW-1185">Reference proteome</keyword>
<evidence type="ECO:0000256" key="16">
    <source>
        <dbReference type="ARBA" id="ARBA00047415"/>
    </source>
</evidence>
<dbReference type="PANTHER" id="PTHR36701:SF1">
    <property type="entry name" value="EPOXYQUEUOSINE REDUCTASE QUEH"/>
    <property type="match status" value="1"/>
</dbReference>
<evidence type="ECO:0000256" key="15">
    <source>
        <dbReference type="ARBA" id="ARBA00031446"/>
    </source>
</evidence>
<dbReference type="RefSeq" id="WP_132977784.1">
    <property type="nucleotide sequence ID" value="NZ_SMAO01000007.1"/>
</dbReference>
<evidence type="ECO:0000256" key="8">
    <source>
        <dbReference type="ARBA" id="ARBA00022723"/>
    </source>
</evidence>